<evidence type="ECO:0000313" key="4">
    <source>
        <dbReference type="Proteomes" id="UP000290849"/>
    </source>
</evidence>
<evidence type="ECO:0000256" key="1">
    <source>
        <dbReference type="SAM" id="MobiDB-lite"/>
    </source>
</evidence>
<dbReference type="OrthoDB" id="8635383at2"/>
<dbReference type="PROSITE" id="PS51257">
    <property type="entry name" value="PROKAR_LIPOPROTEIN"/>
    <property type="match status" value="1"/>
</dbReference>
<keyword evidence="4" id="KW-1185">Reference proteome</keyword>
<feature type="region of interest" description="Disordered" evidence="1">
    <location>
        <begin position="126"/>
        <end position="170"/>
    </location>
</feature>
<evidence type="ECO:0008006" key="5">
    <source>
        <dbReference type="Google" id="ProtNLM"/>
    </source>
</evidence>
<dbReference type="Proteomes" id="UP000290849">
    <property type="component" value="Unassembled WGS sequence"/>
</dbReference>
<gene>
    <name evidence="3" type="ORF">C7R54_04145</name>
</gene>
<organism evidence="3 4">
    <name type="scientific">Achromobacter aloeverae</name>
    <dbReference type="NCBI Taxonomy" id="1750518"/>
    <lineage>
        <taxon>Bacteria</taxon>
        <taxon>Pseudomonadati</taxon>
        <taxon>Pseudomonadota</taxon>
        <taxon>Betaproteobacteria</taxon>
        <taxon>Burkholderiales</taxon>
        <taxon>Alcaligenaceae</taxon>
        <taxon>Achromobacter</taxon>
    </lineage>
</organism>
<name>A0A4Q1HSL4_9BURK</name>
<dbReference type="AlphaFoldDB" id="A0A4Q1HSL4"/>
<accession>A0A4Q1HSL4</accession>
<feature type="chain" id="PRO_5020367981" description="Lipoprotein" evidence="2">
    <location>
        <begin position="20"/>
        <end position="170"/>
    </location>
</feature>
<dbReference type="RefSeq" id="WP_129148890.1">
    <property type="nucleotide sequence ID" value="NZ_JBHSDO010000006.1"/>
</dbReference>
<dbReference type="NCBIfam" id="NF046053">
    <property type="entry name" value="lipo_BPTD_2524"/>
    <property type="match status" value="1"/>
</dbReference>
<sequence length="170" mass="18463">MSVFRPLLASALVLLGGCAAEGITPEGNFPTSTFPVQVDYQAAARRTAEFVRVCHTDVVYAYGVNYLSNVTYDERTATGTFTVFNRTEPAKLLEVIKVRPDGPVNTARYAKVTVTVFGEDPWDQQEMEAARQSIQSATPSCRKGPGSEALPLQKRRAPELQGVPLPDAGN</sequence>
<proteinExistence type="predicted"/>
<keyword evidence="2" id="KW-0732">Signal</keyword>
<dbReference type="EMBL" id="PYAL01000001">
    <property type="protein sequence ID" value="RXN92935.1"/>
    <property type="molecule type" value="Genomic_DNA"/>
</dbReference>
<protein>
    <recommendedName>
        <fullName evidence="5">Lipoprotein</fullName>
    </recommendedName>
</protein>
<evidence type="ECO:0000313" key="3">
    <source>
        <dbReference type="EMBL" id="RXN92935.1"/>
    </source>
</evidence>
<comment type="caution">
    <text evidence="3">The sequence shown here is derived from an EMBL/GenBank/DDBJ whole genome shotgun (WGS) entry which is preliminary data.</text>
</comment>
<evidence type="ECO:0000256" key="2">
    <source>
        <dbReference type="SAM" id="SignalP"/>
    </source>
</evidence>
<reference evidence="3 4" key="1">
    <citation type="journal article" date="2017" name="Int. J. Syst. Evol. Microbiol.">
        <title>Achromobacter aloeverae sp. nov., isolated from the root of Aloe vera (L.) Burm.f.</title>
        <authorList>
            <person name="Kuncharoen N."/>
            <person name="Muramatsu Y."/>
            <person name="Shibata C."/>
            <person name="Kamakura Y."/>
            <person name="Nakagawa Y."/>
            <person name="Tanasupawat S."/>
        </authorList>
    </citation>
    <scope>NUCLEOTIDE SEQUENCE [LARGE SCALE GENOMIC DNA]</scope>
    <source>
        <strain evidence="3 4">AVA-1</strain>
    </source>
</reference>
<feature type="signal peptide" evidence="2">
    <location>
        <begin position="1"/>
        <end position="19"/>
    </location>
</feature>